<dbReference type="InterPro" id="IPR013087">
    <property type="entry name" value="Znf_C2H2_type"/>
</dbReference>
<organism evidence="14 15">
    <name type="scientific">Bubo bubo</name>
    <name type="common">Eurasian eagle-owl</name>
    <name type="synonym">Strix bubo</name>
    <dbReference type="NCBI Taxonomy" id="30461"/>
    <lineage>
        <taxon>Eukaryota</taxon>
        <taxon>Metazoa</taxon>
        <taxon>Chordata</taxon>
        <taxon>Craniata</taxon>
        <taxon>Vertebrata</taxon>
        <taxon>Euteleostomi</taxon>
        <taxon>Archelosauria</taxon>
        <taxon>Archosauria</taxon>
        <taxon>Dinosauria</taxon>
        <taxon>Saurischia</taxon>
        <taxon>Theropoda</taxon>
        <taxon>Coelurosauria</taxon>
        <taxon>Aves</taxon>
        <taxon>Neognathae</taxon>
        <taxon>Neoaves</taxon>
        <taxon>Telluraves</taxon>
        <taxon>Strigiformes</taxon>
        <taxon>Strigidae</taxon>
        <taxon>Bubo</taxon>
    </lineage>
</organism>
<evidence type="ECO:0000313" key="15">
    <source>
        <dbReference type="Proteomes" id="UP000694567"/>
    </source>
</evidence>
<keyword evidence="6" id="KW-0862">Zinc</keyword>
<evidence type="ECO:0000313" key="14">
    <source>
        <dbReference type="Ensembl" id="ENSBOBP00000000794.1"/>
    </source>
</evidence>
<dbReference type="PROSITE" id="PS00028">
    <property type="entry name" value="ZINC_FINGER_C2H2_1"/>
    <property type="match status" value="3"/>
</dbReference>
<feature type="domain" description="C2H2-type" evidence="13">
    <location>
        <begin position="185"/>
        <end position="212"/>
    </location>
</feature>
<evidence type="ECO:0000256" key="1">
    <source>
        <dbReference type="ARBA" id="ARBA00004123"/>
    </source>
</evidence>
<dbReference type="Pfam" id="PF13465">
    <property type="entry name" value="zf-H2C2_2"/>
    <property type="match status" value="1"/>
</dbReference>
<dbReference type="Proteomes" id="UP000694567">
    <property type="component" value="Unplaced"/>
</dbReference>
<keyword evidence="5 11" id="KW-0863">Zinc-finger</keyword>
<evidence type="ECO:0000256" key="10">
    <source>
        <dbReference type="ARBA" id="ARBA00023242"/>
    </source>
</evidence>
<comment type="subcellular location">
    <subcellularLocation>
        <location evidence="1">Nucleus</location>
    </subcellularLocation>
</comment>
<reference evidence="14" key="2">
    <citation type="submission" date="2025-09" db="UniProtKB">
        <authorList>
            <consortium name="Ensembl"/>
        </authorList>
    </citation>
    <scope>IDENTIFICATION</scope>
</reference>
<evidence type="ECO:0000256" key="9">
    <source>
        <dbReference type="ARBA" id="ARBA00023163"/>
    </source>
</evidence>
<feature type="domain" description="C2H2-type" evidence="13">
    <location>
        <begin position="157"/>
        <end position="184"/>
    </location>
</feature>
<evidence type="ECO:0000256" key="8">
    <source>
        <dbReference type="ARBA" id="ARBA00023125"/>
    </source>
</evidence>
<dbReference type="GO" id="GO:0008270">
    <property type="term" value="F:zinc ion binding"/>
    <property type="evidence" value="ECO:0007669"/>
    <property type="project" value="UniProtKB-KW"/>
</dbReference>
<feature type="domain" description="C2H2-type" evidence="13">
    <location>
        <begin position="241"/>
        <end position="268"/>
    </location>
</feature>
<reference evidence="14" key="1">
    <citation type="submission" date="2025-08" db="UniProtKB">
        <authorList>
            <consortium name="Ensembl"/>
        </authorList>
    </citation>
    <scope>IDENTIFICATION</scope>
</reference>
<evidence type="ECO:0000256" key="2">
    <source>
        <dbReference type="ARBA" id="ARBA00006991"/>
    </source>
</evidence>
<dbReference type="SUPFAM" id="SSF57667">
    <property type="entry name" value="beta-beta-alpha zinc fingers"/>
    <property type="match status" value="2"/>
</dbReference>
<comment type="similarity">
    <text evidence="2">Belongs to the krueppel C2H2-type zinc-finger protein family.</text>
</comment>
<accession>A0A8C0E7U9</accession>
<dbReference type="Pfam" id="PF00096">
    <property type="entry name" value="zf-C2H2"/>
    <property type="match status" value="2"/>
</dbReference>
<dbReference type="Ensembl" id="ENSBOBT00000000809.1">
    <property type="protein sequence ID" value="ENSBOBP00000000794.1"/>
    <property type="gene ID" value="ENSBOBG00000000587.1"/>
</dbReference>
<dbReference type="PANTHER" id="PTHR23226:SF377">
    <property type="entry name" value="ZINC FINGER AND SCAN DOMAIN-CONTAINING PROTEIN 20"/>
    <property type="match status" value="1"/>
</dbReference>
<evidence type="ECO:0000256" key="11">
    <source>
        <dbReference type="PROSITE-ProRule" id="PRU00042"/>
    </source>
</evidence>
<dbReference type="GO" id="GO:0000978">
    <property type="term" value="F:RNA polymerase II cis-regulatory region sequence-specific DNA binding"/>
    <property type="evidence" value="ECO:0007669"/>
    <property type="project" value="TreeGrafter"/>
</dbReference>
<keyword evidence="10" id="KW-0539">Nucleus</keyword>
<evidence type="ECO:0000256" key="6">
    <source>
        <dbReference type="ARBA" id="ARBA00022833"/>
    </source>
</evidence>
<dbReference type="Gene3D" id="3.30.160.60">
    <property type="entry name" value="Classic Zinc Finger"/>
    <property type="match status" value="4"/>
</dbReference>
<keyword evidence="8" id="KW-0238">DNA-binding</keyword>
<protein>
    <recommendedName>
        <fullName evidence="13">C2H2-type domain-containing protein</fullName>
    </recommendedName>
</protein>
<name>A0A8C0E7U9_BUBBB</name>
<dbReference type="InterPro" id="IPR036236">
    <property type="entry name" value="Znf_C2H2_sf"/>
</dbReference>
<dbReference type="GO" id="GO:0005634">
    <property type="term" value="C:nucleus"/>
    <property type="evidence" value="ECO:0007669"/>
    <property type="project" value="UniProtKB-SubCell"/>
</dbReference>
<evidence type="ECO:0000259" key="13">
    <source>
        <dbReference type="PROSITE" id="PS50157"/>
    </source>
</evidence>
<feature type="compositionally biased region" description="Basic and acidic residues" evidence="12">
    <location>
        <begin position="44"/>
        <end position="53"/>
    </location>
</feature>
<keyword evidence="9" id="KW-0804">Transcription</keyword>
<keyword evidence="7" id="KW-0805">Transcription regulation</keyword>
<dbReference type="FunFam" id="3.30.160.60:FF:000135">
    <property type="entry name" value="Zinc finger protein 358"/>
    <property type="match status" value="1"/>
</dbReference>
<sequence length="327" mass="35957">MSRNREYTRTNTPPISMVIHGLAPPSPCTFVHRRPGTGRNLGRKGGDTQEKGVKGAGSAVQGGSSVRWPSPLVLSSLFNLSGLGSSAGVGLGVSGPCSVVPDNTQGSKVPREPQKCSLTGTYGEELEESTTQPWRDGVKNTHAATSKPVARAKRGTSKCPECGKIFRWSNSMRRHQRNHTGERPYKCPDCGKTFKDFSSLISLHRIHKGERPYKCLQCGECFSHSSSLSTHRRTHTGEKPSSCSDCGEPFTQEQTLILHQRIHPGEIIAGLSVRSLEEYGTEQSLQRRLIVHLTCNRTLDRAMAKAILAQRGISELILYPQLRVPWF</sequence>
<dbReference type="SMART" id="SM00355">
    <property type="entry name" value="ZnF_C2H2"/>
    <property type="match status" value="4"/>
</dbReference>
<evidence type="ECO:0000256" key="7">
    <source>
        <dbReference type="ARBA" id="ARBA00023015"/>
    </source>
</evidence>
<dbReference type="GO" id="GO:0000981">
    <property type="term" value="F:DNA-binding transcription factor activity, RNA polymerase II-specific"/>
    <property type="evidence" value="ECO:0007669"/>
    <property type="project" value="TreeGrafter"/>
</dbReference>
<dbReference type="PROSITE" id="PS50157">
    <property type="entry name" value="ZINC_FINGER_C2H2_2"/>
    <property type="match status" value="4"/>
</dbReference>
<evidence type="ECO:0000256" key="12">
    <source>
        <dbReference type="SAM" id="MobiDB-lite"/>
    </source>
</evidence>
<dbReference type="AlphaFoldDB" id="A0A8C0E7U9"/>
<evidence type="ECO:0000256" key="4">
    <source>
        <dbReference type="ARBA" id="ARBA00022737"/>
    </source>
</evidence>
<keyword evidence="15" id="KW-1185">Reference proteome</keyword>
<evidence type="ECO:0000256" key="5">
    <source>
        <dbReference type="ARBA" id="ARBA00022771"/>
    </source>
</evidence>
<keyword evidence="4" id="KW-0677">Repeat</keyword>
<dbReference type="FunFam" id="3.30.160.60:FF:002343">
    <property type="entry name" value="Zinc finger protein 33A"/>
    <property type="match status" value="2"/>
</dbReference>
<feature type="region of interest" description="Disordered" evidence="12">
    <location>
        <begin position="35"/>
        <end position="64"/>
    </location>
</feature>
<dbReference type="PANTHER" id="PTHR23226">
    <property type="entry name" value="ZINC FINGER AND SCAN DOMAIN-CONTAINING"/>
    <property type="match status" value="1"/>
</dbReference>
<dbReference type="FunFam" id="3.30.160.60:FF:001035">
    <property type="entry name" value="zinc finger protein 697"/>
    <property type="match status" value="1"/>
</dbReference>
<keyword evidence="3" id="KW-0479">Metal-binding</keyword>
<proteinExistence type="inferred from homology"/>
<evidence type="ECO:0000256" key="3">
    <source>
        <dbReference type="ARBA" id="ARBA00022723"/>
    </source>
</evidence>
<feature type="domain" description="C2H2-type" evidence="13">
    <location>
        <begin position="213"/>
        <end position="240"/>
    </location>
</feature>